<dbReference type="Pfam" id="PF02649">
    <property type="entry name" value="GCHY-1"/>
    <property type="match status" value="1"/>
</dbReference>
<dbReference type="PANTHER" id="PTHR36445">
    <property type="entry name" value="GTP CYCLOHYDROLASE MPTA"/>
    <property type="match status" value="1"/>
</dbReference>
<comment type="pathway">
    <text evidence="2">Cofactor biosynthesis; 7,8-dihydroneopterin triphosphate biosynthesis; 7,8-dihydroneopterin triphosphate from GTP: step 1/1.</text>
</comment>
<dbReference type="PANTHER" id="PTHR36445:SF1">
    <property type="entry name" value="GTP CYCLOHYDROLASE MPTA"/>
    <property type="match status" value="1"/>
</dbReference>
<comment type="caution">
    <text evidence="3">The sequence shown here is derived from an EMBL/GenBank/DDBJ whole genome shotgun (WGS) entry which is preliminary data.</text>
</comment>
<comment type="catalytic activity">
    <reaction evidence="2">
        <text>GTP + H2O = 7,8-dihydroneopterin 3'-triphosphate + formate + H(+)</text>
        <dbReference type="Rhea" id="RHEA:17473"/>
        <dbReference type="ChEBI" id="CHEBI:15377"/>
        <dbReference type="ChEBI" id="CHEBI:15378"/>
        <dbReference type="ChEBI" id="CHEBI:15740"/>
        <dbReference type="ChEBI" id="CHEBI:37565"/>
        <dbReference type="ChEBI" id="CHEBI:58462"/>
        <dbReference type="EC" id="3.5.4.16"/>
    </reaction>
</comment>
<dbReference type="STRING" id="1562698.DESAMIL20_832"/>
<dbReference type="HAMAP" id="MF_01527_B">
    <property type="entry name" value="GTP_cyclohydrol_B"/>
    <property type="match status" value="1"/>
</dbReference>
<evidence type="ECO:0000313" key="3">
    <source>
        <dbReference type="EMBL" id="OSS41279.1"/>
    </source>
</evidence>
<dbReference type="EMBL" id="MDSU01000018">
    <property type="protein sequence ID" value="OSS41279.1"/>
    <property type="molecule type" value="Genomic_DNA"/>
</dbReference>
<dbReference type="InterPro" id="IPR003801">
    <property type="entry name" value="GTP_cyclohydrolase_FolE2/MptA"/>
</dbReference>
<dbReference type="AlphaFoldDB" id="A0A1X4XUS1"/>
<dbReference type="UniPathway" id="UPA00848">
    <property type="reaction ID" value="UER00151"/>
</dbReference>
<evidence type="ECO:0000256" key="2">
    <source>
        <dbReference type="HAMAP-Rule" id="MF_01527"/>
    </source>
</evidence>
<dbReference type="OrthoDB" id="9774824at2"/>
<dbReference type="NCBIfam" id="NF010200">
    <property type="entry name" value="PRK13674.1-1"/>
    <property type="match status" value="1"/>
</dbReference>
<comment type="similarity">
    <text evidence="2">Belongs to the GTP cyclohydrolase IV family.</text>
</comment>
<accession>A0A1X4XUS1</accession>
<dbReference type="Gene3D" id="3.10.270.10">
    <property type="entry name" value="Urate Oxidase"/>
    <property type="match status" value="1"/>
</dbReference>
<dbReference type="Proteomes" id="UP000194141">
    <property type="component" value="Unassembled WGS sequence"/>
</dbReference>
<dbReference type="GO" id="GO:0046654">
    <property type="term" value="P:tetrahydrofolate biosynthetic process"/>
    <property type="evidence" value="ECO:0007669"/>
    <property type="project" value="UniProtKB-UniRule"/>
</dbReference>
<dbReference type="GO" id="GO:0003934">
    <property type="term" value="F:GTP cyclohydrolase I activity"/>
    <property type="evidence" value="ECO:0007669"/>
    <property type="project" value="UniProtKB-UniRule"/>
</dbReference>
<protein>
    <recommendedName>
        <fullName evidence="2">GTP cyclohydrolase FolE2</fullName>
        <ecNumber evidence="2">3.5.4.16</ecNumber>
    </recommendedName>
</protein>
<evidence type="ECO:0000256" key="1">
    <source>
        <dbReference type="ARBA" id="ARBA00022801"/>
    </source>
</evidence>
<reference evidence="3 4" key="1">
    <citation type="journal article" date="2017" name="Front. Microbiol.">
        <title>Genome Sequence of Desulfurella amilsii Strain TR1 and Comparative Genomics of Desulfurellaceae Family.</title>
        <authorList>
            <person name="Florentino A.P."/>
            <person name="Stams A.J."/>
            <person name="Sanchez-Andrea I."/>
        </authorList>
    </citation>
    <scope>NUCLEOTIDE SEQUENCE [LARGE SCALE GENOMIC DNA]</scope>
    <source>
        <strain evidence="3 4">TR1</strain>
    </source>
</reference>
<dbReference type="EC" id="3.5.4.16" evidence="2"/>
<sequence>MSLKDVQSQKDFRNININKVGVKGVKYPITLLDKKNGLQHTIADINMYVLLPSKFKGTHMSRFIEIINENKNEINIKKIHHILAQTKAKLNAKKAYLEINFDYFVEKQAPVSKIKSLMSYSCGLHAFSSDVDELTLFVKVPVTSLCPCSKEISDYGAHNQRAFVSVYVKFSDMVWIEDVIGIVEANSSSDIYCLLKRPDEKYVTEKAYDNPMFVEDIARNVVKALESDKRIYWYKVEVESLESIHNHNAYACIEKD</sequence>
<name>A0A1X4XUS1_9BACT</name>
<organism evidence="3 4">
    <name type="scientific">Desulfurella amilsii</name>
    <dbReference type="NCBI Taxonomy" id="1562698"/>
    <lineage>
        <taxon>Bacteria</taxon>
        <taxon>Pseudomonadati</taxon>
        <taxon>Campylobacterota</taxon>
        <taxon>Desulfurellia</taxon>
        <taxon>Desulfurellales</taxon>
        <taxon>Desulfurellaceae</taxon>
        <taxon>Desulfurella</taxon>
    </lineage>
</organism>
<proteinExistence type="inferred from homology"/>
<feature type="site" description="May be catalytically important" evidence="2">
    <location>
        <position position="146"/>
    </location>
</feature>
<gene>
    <name evidence="2" type="primary">folE2</name>
    <name evidence="3" type="ORF">DESAMIL20_832</name>
</gene>
<keyword evidence="4" id="KW-1185">Reference proteome</keyword>
<dbReference type="InterPro" id="IPR022838">
    <property type="entry name" value="GTP_cyclohydrolase_FolE2"/>
</dbReference>
<comment type="function">
    <text evidence="2">Converts GTP to 7,8-dihydroneopterin triphosphate.</text>
</comment>
<evidence type="ECO:0000313" key="4">
    <source>
        <dbReference type="Proteomes" id="UP000194141"/>
    </source>
</evidence>
<keyword evidence="1 2" id="KW-0378">Hydrolase</keyword>
<dbReference type="RefSeq" id="WP_086033551.1">
    <property type="nucleotide sequence ID" value="NZ_MDSU01000018.1"/>
</dbReference>